<name>A0A1Y6BGU4_9BACT</name>
<evidence type="ECO:0000256" key="1">
    <source>
        <dbReference type="ARBA" id="ARBA00022630"/>
    </source>
</evidence>
<dbReference type="Pfam" id="PF01207">
    <property type="entry name" value="Dus"/>
    <property type="match status" value="1"/>
</dbReference>
<dbReference type="AlphaFoldDB" id="A0A1Y6BGU4"/>
<evidence type="ECO:0000313" key="9">
    <source>
        <dbReference type="EMBL" id="SMF07010.1"/>
    </source>
</evidence>
<feature type="binding site" evidence="7">
    <location>
        <position position="145"/>
    </location>
    <ligand>
        <name>FMN</name>
        <dbReference type="ChEBI" id="CHEBI:58210"/>
    </ligand>
</feature>
<evidence type="ECO:0000256" key="7">
    <source>
        <dbReference type="PIRSR" id="PIRSR006621-2"/>
    </source>
</evidence>
<dbReference type="InterPro" id="IPR001269">
    <property type="entry name" value="DUS_fam"/>
</dbReference>
<dbReference type="Gene3D" id="3.20.20.70">
    <property type="entry name" value="Aldolase class I"/>
    <property type="match status" value="1"/>
</dbReference>
<feature type="binding site" evidence="7">
    <location>
        <begin position="17"/>
        <end position="19"/>
    </location>
    <ligand>
        <name>FMN</name>
        <dbReference type="ChEBI" id="CHEBI:58210"/>
    </ligand>
</feature>
<comment type="cofactor">
    <cofactor evidence="5 7">
        <name>FMN</name>
        <dbReference type="ChEBI" id="CHEBI:58210"/>
    </cofactor>
</comment>
<evidence type="ECO:0000256" key="4">
    <source>
        <dbReference type="ARBA" id="ARBA00023002"/>
    </source>
</evidence>
<keyword evidence="10" id="KW-1185">Reference proteome</keyword>
<dbReference type="InterPro" id="IPR035587">
    <property type="entry name" value="DUS-like_FMN-bd"/>
</dbReference>
<keyword evidence="4 5" id="KW-0560">Oxidoreductase</keyword>
<feature type="binding site" evidence="7">
    <location>
        <position position="76"/>
    </location>
    <ligand>
        <name>FMN</name>
        <dbReference type="ChEBI" id="CHEBI:58210"/>
    </ligand>
</feature>
<feature type="binding site" evidence="7">
    <location>
        <begin position="231"/>
        <end position="232"/>
    </location>
    <ligand>
        <name>FMN</name>
        <dbReference type="ChEBI" id="CHEBI:58210"/>
    </ligand>
</feature>
<dbReference type="EMBL" id="FWZT01000004">
    <property type="protein sequence ID" value="SMF07010.1"/>
    <property type="molecule type" value="Genomic_DNA"/>
</dbReference>
<dbReference type="SUPFAM" id="SSF51395">
    <property type="entry name" value="FMN-linked oxidoreductases"/>
    <property type="match status" value="1"/>
</dbReference>
<dbReference type="RefSeq" id="WP_207912200.1">
    <property type="nucleotide sequence ID" value="NZ_SLZT01000004.1"/>
</dbReference>
<organism evidence="9 10">
    <name type="scientific">Pseudobacteriovorax antillogorgiicola</name>
    <dbReference type="NCBI Taxonomy" id="1513793"/>
    <lineage>
        <taxon>Bacteria</taxon>
        <taxon>Pseudomonadati</taxon>
        <taxon>Bdellovibrionota</taxon>
        <taxon>Oligoflexia</taxon>
        <taxon>Oligoflexales</taxon>
        <taxon>Pseudobacteriovoracaceae</taxon>
        <taxon>Pseudobacteriovorax</taxon>
    </lineage>
</organism>
<comment type="similarity">
    <text evidence="5">Belongs to the dus family.</text>
</comment>
<evidence type="ECO:0000259" key="8">
    <source>
        <dbReference type="Pfam" id="PF01207"/>
    </source>
</evidence>
<dbReference type="InterPro" id="IPR013785">
    <property type="entry name" value="Aldolase_TIM"/>
</dbReference>
<feature type="active site" description="Proton donor" evidence="6">
    <location>
        <position position="106"/>
    </location>
</feature>
<evidence type="ECO:0000256" key="5">
    <source>
        <dbReference type="PIRNR" id="PIRNR006621"/>
    </source>
</evidence>
<dbReference type="STRING" id="1513793.SAMN06296036_104184"/>
<dbReference type="PIRSF" id="PIRSF006621">
    <property type="entry name" value="Dus"/>
    <property type="match status" value="1"/>
</dbReference>
<sequence>MRGLESLGASFPFMVGPMVGLSHVAFRELIRSFTPANLDIKLFSEMLSTLRLPSERLDLSEELQITKRDRGSMIPQILGNEEWYIERSLRKLDHLEPWGIDINMGCPVKRTLRHNWGVRLMGDEDYAARVVETTRRHYQGPLSVKMRCGLKKEDPAYIDSFTAKLEAAGADWITIHARLQAEKHRGDANWSALTSVKKARKIPVVGNGDIQTSSDAIDMIEKYGLDGAMIGRAATARPWILWQIAHDLGLELEAPEGFSSPVPPRSREDEGMAYLMAVERFIALVDKHFENETKKVRKIRFFVTHSHRWLTFGHSFYSRCMKAKSIEALADTVRRYRETVSSFPMSERINLL</sequence>
<evidence type="ECO:0000313" key="10">
    <source>
        <dbReference type="Proteomes" id="UP000192907"/>
    </source>
</evidence>
<reference evidence="10" key="1">
    <citation type="submission" date="2017-04" db="EMBL/GenBank/DDBJ databases">
        <authorList>
            <person name="Varghese N."/>
            <person name="Submissions S."/>
        </authorList>
    </citation>
    <scope>NUCLEOTIDE SEQUENCE [LARGE SCALE GENOMIC DNA]</scope>
    <source>
        <strain evidence="10">RKEM611</strain>
    </source>
</reference>
<gene>
    <name evidence="9" type="ORF">SAMN06296036_104184</name>
</gene>
<dbReference type="PANTHER" id="PTHR11082">
    <property type="entry name" value="TRNA-DIHYDROURIDINE SYNTHASE"/>
    <property type="match status" value="1"/>
</dbReference>
<feature type="binding site" evidence="7">
    <location>
        <position position="176"/>
    </location>
    <ligand>
        <name>FMN</name>
        <dbReference type="ChEBI" id="CHEBI:58210"/>
    </ligand>
</feature>
<evidence type="ECO:0000256" key="3">
    <source>
        <dbReference type="ARBA" id="ARBA00022694"/>
    </source>
</evidence>
<comment type="function">
    <text evidence="5">Catalyzes the synthesis of 5,6-dihydrouridine (D), a modified base found in the D-loop of most tRNAs, via the reduction of the C5-C6 double bond in target uridines.</text>
</comment>
<keyword evidence="1 5" id="KW-0285">Flavoprotein</keyword>
<dbReference type="CDD" id="cd02801">
    <property type="entry name" value="DUS_like_FMN"/>
    <property type="match status" value="1"/>
</dbReference>
<dbReference type="GO" id="GO:0017150">
    <property type="term" value="F:tRNA dihydrouridine synthase activity"/>
    <property type="evidence" value="ECO:0007669"/>
    <property type="project" value="InterPro"/>
</dbReference>
<feature type="domain" description="DUS-like FMN-binding" evidence="8">
    <location>
        <begin position="15"/>
        <end position="246"/>
    </location>
</feature>
<evidence type="ECO:0000256" key="6">
    <source>
        <dbReference type="PIRSR" id="PIRSR006621-1"/>
    </source>
</evidence>
<protein>
    <recommendedName>
        <fullName evidence="5">tRNA-dihydrouridine synthase</fullName>
        <ecNumber evidence="5">1.3.1.-</ecNumber>
    </recommendedName>
</protein>
<proteinExistence type="inferred from homology"/>
<keyword evidence="2 5" id="KW-0288">FMN</keyword>
<evidence type="ECO:0000256" key="2">
    <source>
        <dbReference type="ARBA" id="ARBA00022643"/>
    </source>
</evidence>
<keyword evidence="7" id="KW-0547">Nucleotide-binding</keyword>
<dbReference type="GO" id="GO:0050660">
    <property type="term" value="F:flavin adenine dinucleotide binding"/>
    <property type="evidence" value="ECO:0007669"/>
    <property type="project" value="InterPro"/>
</dbReference>
<accession>A0A1Y6BGU4</accession>
<dbReference type="Proteomes" id="UP000192907">
    <property type="component" value="Unassembled WGS sequence"/>
</dbReference>
<dbReference type="PANTHER" id="PTHR11082:SF25">
    <property type="entry name" value="DUS-LIKE FMN-BINDING DOMAIN-CONTAINING PROTEIN"/>
    <property type="match status" value="1"/>
</dbReference>
<keyword evidence="3 5" id="KW-0819">tRNA processing</keyword>
<dbReference type="EC" id="1.3.1.-" evidence="5"/>